<dbReference type="PANTHER" id="PTHR42973">
    <property type="entry name" value="BINDING OXIDOREDUCTASE, PUTATIVE (AFU_ORTHOLOGUE AFUA_1G17690)-RELATED"/>
    <property type="match status" value="1"/>
</dbReference>
<dbReference type="InterPro" id="IPR050416">
    <property type="entry name" value="FAD-linked_Oxidoreductase"/>
</dbReference>
<dbReference type="SUPFAM" id="SSF56176">
    <property type="entry name" value="FAD-binding/transporter-associated domain-like"/>
    <property type="match status" value="1"/>
</dbReference>
<dbReference type="InterPro" id="IPR016169">
    <property type="entry name" value="FAD-bd_PCMH_sub2"/>
</dbReference>
<keyword evidence="8" id="KW-1185">Reference proteome</keyword>
<dbReference type="InterPro" id="IPR012951">
    <property type="entry name" value="BBE"/>
</dbReference>
<dbReference type="AlphaFoldDB" id="A0A8K0XNG7"/>
<comment type="caution">
    <text evidence="7">The sequence shown here is derived from an EMBL/GenBank/DDBJ whole genome shotgun (WGS) entry which is preliminary data.</text>
</comment>
<evidence type="ECO:0000256" key="1">
    <source>
        <dbReference type="ARBA" id="ARBA00005466"/>
    </source>
</evidence>
<evidence type="ECO:0000256" key="4">
    <source>
        <dbReference type="ARBA" id="ARBA00023002"/>
    </source>
</evidence>
<evidence type="ECO:0000259" key="6">
    <source>
        <dbReference type="PROSITE" id="PS51387"/>
    </source>
</evidence>
<dbReference type="GO" id="GO:0071949">
    <property type="term" value="F:FAD binding"/>
    <property type="evidence" value="ECO:0007669"/>
    <property type="project" value="InterPro"/>
</dbReference>
<protein>
    <submittedName>
        <fullName evidence="7">FAD-binding domain-containing protein</fullName>
    </submittedName>
</protein>
<keyword evidence="5" id="KW-0732">Signal</keyword>
<feature type="domain" description="FAD-binding PCMH-type" evidence="6">
    <location>
        <begin position="77"/>
        <end position="247"/>
    </location>
</feature>
<name>A0A8K0XNG7_9AGAR</name>
<dbReference type="PANTHER" id="PTHR42973:SF13">
    <property type="entry name" value="FAD-BINDING PCMH-TYPE DOMAIN-CONTAINING PROTEIN"/>
    <property type="match status" value="1"/>
</dbReference>
<reference evidence="7" key="1">
    <citation type="journal article" date="2021" name="New Phytol.">
        <title>Evolutionary innovations through gain and loss of genes in the ectomycorrhizal Boletales.</title>
        <authorList>
            <person name="Wu G."/>
            <person name="Miyauchi S."/>
            <person name="Morin E."/>
            <person name="Kuo A."/>
            <person name="Drula E."/>
            <person name="Varga T."/>
            <person name="Kohler A."/>
            <person name="Feng B."/>
            <person name="Cao Y."/>
            <person name="Lipzen A."/>
            <person name="Daum C."/>
            <person name="Hundley H."/>
            <person name="Pangilinan J."/>
            <person name="Johnson J."/>
            <person name="Barry K."/>
            <person name="LaButti K."/>
            <person name="Ng V."/>
            <person name="Ahrendt S."/>
            <person name="Min B."/>
            <person name="Choi I.G."/>
            <person name="Park H."/>
            <person name="Plett J.M."/>
            <person name="Magnuson J."/>
            <person name="Spatafora J.W."/>
            <person name="Nagy L.G."/>
            <person name="Henrissat B."/>
            <person name="Grigoriev I.V."/>
            <person name="Yang Z.L."/>
            <person name="Xu J."/>
            <person name="Martin F.M."/>
        </authorList>
    </citation>
    <scope>NUCLEOTIDE SEQUENCE</scope>
    <source>
        <strain evidence="7">KKN 215</strain>
    </source>
</reference>
<keyword evidence="4" id="KW-0560">Oxidoreductase</keyword>
<dbReference type="InterPro" id="IPR006094">
    <property type="entry name" value="Oxid_FAD_bind_N"/>
</dbReference>
<dbReference type="Gene3D" id="3.30.43.10">
    <property type="entry name" value="Uridine Diphospho-n-acetylenolpyruvylglucosamine Reductase, domain 2"/>
    <property type="match status" value="1"/>
</dbReference>
<accession>A0A8K0XNG7</accession>
<dbReference type="InterPro" id="IPR016166">
    <property type="entry name" value="FAD-bd_PCMH"/>
</dbReference>
<keyword evidence="3" id="KW-0274">FAD</keyword>
<feature type="chain" id="PRO_5035476709" evidence="5">
    <location>
        <begin position="21"/>
        <end position="502"/>
    </location>
</feature>
<evidence type="ECO:0000256" key="3">
    <source>
        <dbReference type="ARBA" id="ARBA00022827"/>
    </source>
</evidence>
<dbReference type="GO" id="GO:0016491">
    <property type="term" value="F:oxidoreductase activity"/>
    <property type="evidence" value="ECO:0007669"/>
    <property type="project" value="UniProtKB-KW"/>
</dbReference>
<gene>
    <name evidence="7" type="ORF">BXZ70DRAFT_1001039</name>
</gene>
<organism evidence="7 8">
    <name type="scientific">Cristinia sonorae</name>
    <dbReference type="NCBI Taxonomy" id="1940300"/>
    <lineage>
        <taxon>Eukaryota</taxon>
        <taxon>Fungi</taxon>
        <taxon>Dikarya</taxon>
        <taxon>Basidiomycota</taxon>
        <taxon>Agaricomycotina</taxon>
        <taxon>Agaricomycetes</taxon>
        <taxon>Agaricomycetidae</taxon>
        <taxon>Agaricales</taxon>
        <taxon>Pleurotineae</taxon>
        <taxon>Stephanosporaceae</taxon>
        <taxon>Cristinia</taxon>
    </lineage>
</organism>
<keyword evidence="2" id="KW-0285">Flavoprotein</keyword>
<evidence type="ECO:0000313" key="8">
    <source>
        <dbReference type="Proteomes" id="UP000813824"/>
    </source>
</evidence>
<dbReference type="Gene3D" id="3.40.462.20">
    <property type="match status" value="1"/>
</dbReference>
<evidence type="ECO:0000256" key="5">
    <source>
        <dbReference type="SAM" id="SignalP"/>
    </source>
</evidence>
<dbReference type="Pfam" id="PF08031">
    <property type="entry name" value="BBE"/>
    <property type="match status" value="1"/>
</dbReference>
<dbReference type="InterPro" id="IPR016167">
    <property type="entry name" value="FAD-bd_PCMH_sub1"/>
</dbReference>
<feature type="signal peptide" evidence="5">
    <location>
        <begin position="1"/>
        <end position="20"/>
    </location>
</feature>
<comment type="similarity">
    <text evidence="1">Belongs to the oxygen-dependent FAD-linked oxidoreductase family.</text>
</comment>
<dbReference type="Pfam" id="PF01565">
    <property type="entry name" value="FAD_binding_4"/>
    <property type="match status" value="1"/>
</dbReference>
<evidence type="ECO:0000256" key="2">
    <source>
        <dbReference type="ARBA" id="ARBA00022630"/>
    </source>
</evidence>
<dbReference type="PROSITE" id="PS51387">
    <property type="entry name" value="FAD_PCMH"/>
    <property type="match status" value="1"/>
</dbReference>
<dbReference type="EMBL" id="JAEVFJ010000022">
    <property type="protein sequence ID" value="KAH8096764.1"/>
    <property type="molecule type" value="Genomic_DNA"/>
</dbReference>
<dbReference type="Proteomes" id="UP000813824">
    <property type="component" value="Unassembled WGS sequence"/>
</dbReference>
<dbReference type="Gene3D" id="3.30.465.10">
    <property type="match status" value="1"/>
</dbReference>
<dbReference type="InterPro" id="IPR036318">
    <property type="entry name" value="FAD-bd_PCMH-like_sf"/>
</dbReference>
<dbReference type="OrthoDB" id="2151789at2759"/>
<proteinExistence type="inferred from homology"/>
<sequence>MRRSFATVVLLSSFLTSTYAEPLPANAGREVLVSRDTETNDTCVEIAKAVSRASAVFWPVDLTGNYVQDNFHWASSSSQLSACSVEPGNAQDVSIILKILGKNKTPFAVKGGGHASNPGFSSTKGVQISMSRFDKVVYNAGKNTVDVGPGLIWDDVYEALEPFGVNVVGGRVTGVGVAGFTLGGGYSWLTNQRGLTVDNIESFEVVLPSGQITTVSDASNPDLFFALRGGFNNFGIVTKFTLKTYPQGKVWGGTLTILGNFTEEVNAAVVKYSKDVTDPKAVILPTYNFVPALGTVAISVLMFYDGPTQPAGYFDDFLAIPALSKDVSSRSFLSLVKSSPSDATLGARGIFNTVAVETYDDAFLKAVTNETFFWGRKLSLAGASLISYDIEPFLPSILSHGSNSAYPPIRSKAYLPTNLYFAWIPELSDDTMHDAIRQSTATLTAIAKAQGQKIDNAPLYGNYAMFGTPVSKIYGANEQRLRDIKRKVDPENVMGLAGGWKL</sequence>
<evidence type="ECO:0000313" key="7">
    <source>
        <dbReference type="EMBL" id="KAH8096764.1"/>
    </source>
</evidence>